<keyword evidence="4" id="KW-0255">Endonuclease</keyword>
<dbReference type="GO" id="GO:0004519">
    <property type="term" value="F:endonuclease activity"/>
    <property type="evidence" value="ECO:0007669"/>
    <property type="project" value="UniProtKB-KW"/>
</dbReference>
<evidence type="ECO:0000256" key="4">
    <source>
        <dbReference type="ARBA" id="ARBA00022759"/>
    </source>
</evidence>
<evidence type="ECO:0000259" key="7">
    <source>
        <dbReference type="Pfam" id="PF17917"/>
    </source>
</evidence>
<dbReference type="Gramene" id="AUR62018261-RA">
    <property type="protein sequence ID" value="AUR62018261-RA:cds"/>
    <property type="gene ID" value="AUR62018261"/>
</dbReference>
<sequence length="100" mass="11161">MTPPLLSKTADGKSLQLYLAVSTQAVSAVLAREAESQQLPVYYISKTLLSVETRYSSLEKLVLALVVASRKIRHYFETHPIVVKTNYSVKVVLRRPELTG</sequence>
<keyword evidence="5" id="KW-0378">Hydrolase</keyword>
<dbReference type="PANTHER" id="PTHR48475:SF2">
    <property type="entry name" value="RIBONUCLEASE H"/>
    <property type="match status" value="1"/>
</dbReference>
<evidence type="ECO:0000256" key="1">
    <source>
        <dbReference type="ARBA" id="ARBA00022679"/>
    </source>
</evidence>
<name>A0A803LSR7_CHEQI</name>
<dbReference type="InterPro" id="IPR041373">
    <property type="entry name" value="RT_RNaseH"/>
</dbReference>
<keyword evidence="6" id="KW-0695">RNA-directed DNA polymerase</keyword>
<evidence type="ECO:0000256" key="3">
    <source>
        <dbReference type="ARBA" id="ARBA00022722"/>
    </source>
</evidence>
<keyword evidence="2" id="KW-0548">Nucleotidyltransferase</keyword>
<proteinExistence type="predicted"/>
<dbReference type="OMA" id="KIRHYFE"/>
<dbReference type="Pfam" id="PF17917">
    <property type="entry name" value="RT_RNaseH"/>
    <property type="match status" value="1"/>
</dbReference>
<keyword evidence="9" id="KW-1185">Reference proteome</keyword>
<keyword evidence="1" id="KW-0808">Transferase</keyword>
<evidence type="ECO:0000313" key="8">
    <source>
        <dbReference type="EnsemblPlants" id="AUR62018261-RA:cds"/>
    </source>
</evidence>
<dbReference type="Gene3D" id="3.10.20.370">
    <property type="match status" value="1"/>
</dbReference>
<dbReference type="Proteomes" id="UP000596660">
    <property type="component" value="Unplaced"/>
</dbReference>
<accession>A0A803LSR7</accession>
<reference evidence="8" key="1">
    <citation type="journal article" date="2017" name="Nature">
        <title>The genome of Chenopodium quinoa.</title>
        <authorList>
            <person name="Jarvis D.E."/>
            <person name="Ho Y.S."/>
            <person name="Lightfoot D.J."/>
            <person name="Schmoeckel S.M."/>
            <person name="Li B."/>
            <person name="Borm T.J.A."/>
            <person name="Ohyanagi H."/>
            <person name="Mineta K."/>
            <person name="Michell C.T."/>
            <person name="Saber N."/>
            <person name="Kharbatia N.M."/>
            <person name="Rupper R.R."/>
            <person name="Sharp A.R."/>
            <person name="Dally N."/>
            <person name="Boughton B.A."/>
            <person name="Woo Y.H."/>
            <person name="Gao G."/>
            <person name="Schijlen E.G.W.M."/>
            <person name="Guo X."/>
            <person name="Momin A.A."/>
            <person name="Negrao S."/>
            <person name="Al-Babili S."/>
            <person name="Gehring C."/>
            <person name="Roessner U."/>
            <person name="Jung C."/>
            <person name="Murphy K."/>
            <person name="Arold S.T."/>
            <person name="Gojobori T."/>
            <person name="van der Linden C.G."/>
            <person name="van Loo E.N."/>
            <person name="Jellen E.N."/>
            <person name="Maughan P.J."/>
            <person name="Tester M."/>
        </authorList>
    </citation>
    <scope>NUCLEOTIDE SEQUENCE [LARGE SCALE GENOMIC DNA]</scope>
    <source>
        <strain evidence="8">cv. PI 614886</strain>
    </source>
</reference>
<evidence type="ECO:0000256" key="5">
    <source>
        <dbReference type="ARBA" id="ARBA00022801"/>
    </source>
</evidence>
<reference evidence="8" key="2">
    <citation type="submission" date="2021-03" db="UniProtKB">
        <authorList>
            <consortium name="EnsemblPlants"/>
        </authorList>
    </citation>
    <scope>IDENTIFICATION</scope>
</reference>
<dbReference type="EnsemblPlants" id="AUR62018261-RA">
    <property type="protein sequence ID" value="AUR62018261-RA:cds"/>
    <property type="gene ID" value="AUR62018261"/>
</dbReference>
<organism evidence="8 9">
    <name type="scientific">Chenopodium quinoa</name>
    <name type="common">Quinoa</name>
    <dbReference type="NCBI Taxonomy" id="63459"/>
    <lineage>
        <taxon>Eukaryota</taxon>
        <taxon>Viridiplantae</taxon>
        <taxon>Streptophyta</taxon>
        <taxon>Embryophyta</taxon>
        <taxon>Tracheophyta</taxon>
        <taxon>Spermatophyta</taxon>
        <taxon>Magnoliopsida</taxon>
        <taxon>eudicotyledons</taxon>
        <taxon>Gunneridae</taxon>
        <taxon>Pentapetalae</taxon>
        <taxon>Caryophyllales</taxon>
        <taxon>Chenopodiaceae</taxon>
        <taxon>Chenopodioideae</taxon>
        <taxon>Atripliceae</taxon>
        <taxon>Chenopodium</taxon>
    </lineage>
</organism>
<dbReference type="GO" id="GO:0016787">
    <property type="term" value="F:hydrolase activity"/>
    <property type="evidence" value="ECO:0007669"/>
    <property type="project" value="UniProtKB-KW"/>
</dbReference>
<dbReference type="GO" id="GO:0003964">
    <property type="term" value="F:RNA-directed DNA polymerase activity"/>
    <property type="evidence" value="ECO:0007669"/>
    <property type="project" value="UniProtKB-KW"/>
</dbReference>
<feature type="domain" description="Reverse transcriptase RNase H-like" evidence="7">
    <location>
        <begin position="13"/>
        <end position="92"/>
    </location>
</feature>
<dbReference type="PANTHER" id="PTHR48475">
    <property type="entry name" value="RIBONUCLEASE H"/>
    <property type="match status" value="1"/>
</dbReference>
<evidence type="ECO:0000313" key="9">
    <source>
        <dbReference type="Proteomes" id="UP000596660"/>
    </source>
</evidence>
<evidence type="ECO:0000256" key="6">
    <source>
        <dbReference type="ARBA" id="ARBA00022918"/>
    </source>
</evidence>
<evidence type="ECO:0000256" key="2">
    <source>
        <dbReference type="ARBA" id="ARBA00022695"/>
    </source>
</evidence>
<dbReference type="AlphaFoldDB" id="A0A803LSR7"/>
<keyword evidence="3" id="KW-0540">Nuclease</keyword>
<protein>
    <recommendedName>
        <fullName evidence="7">Reverse transcriptase RNase H-like domain-containing protein</fullName>
    </recommendedName>
</protein>
<dbReference type="InterPro" id="IPR043502">
    <property type="entry name" value="DNA/RNA_pol_sf"/>
</dbReference>
<dbReference type="SUPFAM" id="SSF56672">
    <property type="entry name" value="DNA/RNA polymerases"/>
    <property type="match status" value="1"/>
</dbReference>